<organism evidence="11 12">
    <name type="scientific">Tepidanaerobacter acetatoxydans (strain DSM 21804 / JCM 16047 / Re1)</name>
    <dbReference type="NCBI Taxonomy" id="1209989"/>
    <lineage>
        <taxon>Bacteria</taxon>
        <taxon>Bacillati</taxon>
        <taxon>Bacillota</taxon>
        <taxon>Clostridia</taxon>
        <taxon>Thermosediminibacterales</taxon>
        <taxon>Tepidanaerobacteraceae</taxon>
        <taxon>Tepidanaerobacter</taxon>
    </lineage>
</organism>
<dbReference type="FunFam" id="1.10.8.60:FF:000014">
    <property type="entry name" value="DNA-binding transcriptional regulator NtrC"/>
    <property type="match status" value="1"/>
</dbReference>
<dbReference type="EMBL" id="HF563609">
    <property type="protein sequence ID" value="CDI40836.1"/>
    <property type="molecule type" value="Genomic_DNA"/>
</dbReference>
<keyword evidence="4" id="KW-0805">Transcription regulation</keyword>
<dbReference type="PROSITE" id="PS00688">
    <property type="entry name" value="SIGMA54_INTERACT_3"/>
    <property type="match status" value="1"/>
</dbReference>
<dbReference type="PROSITE" id="PS50045">
    <property type="entry name" value="SIGMA54_INTERACT_4"/>
    <property type="match status" value="1"/>
</dbReference>
<dbReference type="SUPFAM" id="SSF46689">
    <property type="entry name" value="Homeodomain-like"/>
    <property type="match status" value="1"/>
</dbReference>
<sequence>MGAFRLRIEFDDRTGMVYDTSRVIAKYNISILALEVLPNLMYFELECDDEEIKKKIMLDLAPIPNIKKVEEVRYTTLDVPRDDPFNIILGESRALKKAIFRAKLAADSSSTVLLLGESGTGKELFAKAIHLSSPRSKFQFYPVNCAALPDTLLESELFGYEDGAFSGAKKGGKAGLLEVADKSTVFLDEVGDLSLSTQAKLLRAIQEMKIRRIGSYEEKPIDVRIIAATNRDLEKMVQKGEFREDLYYRLNVVPIAIPSLKERRADIPLLAEYFLSRYVKSTGKPPKTLTARAMAFLVNYDWPGNVRELQNMIERAVNLTPGRIIDIDNLHFEVDNELILPDAEDKPLKVMVEQLESKMITEALLKHTSIRKASQALGLSHPALIKKMKKYNINKEELDDKPPR</sequence>
<reference evidence="12" key="1">
    <citation type="journal article" date="2013" name="Genome Announc.">
        <title>First genome sequence of a syntrophic acetate-oxidizing bacterium, Tepidanaerobacter acetatoxydans strain Re1.</title>
        <authorList>
            <person name="Manzoor S."/>
            <person name="Bongcam-Rudloff E."/>
            <person name="Schnurer A."/>
            <person name="Muller B."/>
        </authorList>
    </citation>
    <scope>NUCLEOTIDE SEQUENCE [LARGE SCALE GENOMIC DNA]</scope>
    <source>
        <strain evidence="12">Re1</strain>
    </source>
</reference>
<evidence type="ECO:0000256" key="1">
    <source>
        <dbReference type="ARBA" id="ARBA00022741"/>
    </source>
</evidence>
<dbReference type="HOGENOM" id="CLU_000445_0_7_9"/>
<dbReference type="SUPFAM" id="SSF52540">
    <property type="entry name" value="P-loop containing nucleoside triphosphate hydrolases"/>
    <property type="match status" value="1"/>
</dbReference>
<evidence type="ECO:0000256" key="3">
    <source>
        <dbReference type="ARBA" id="ARBA00022840"/>
    </source>
</evidence>
<dbReference type="Pfam" id="PF00158">
    <property type="entry name" value="Sigma54_activat"/>
    <property type="match status" value="1"/>
</dbReference>
<evidence type="ECO:0000256" key="7">
    <source>
        <dbReference type="ARBA" id="ARBA00023163"/>
    </source>
</evidence>
<dbReference type="InterPro" id="IPR058031">
    <property type="entry name" value="AAA_lid_NorR"/>
</dbReference>
<evidence type="ECO:0000259" key="10">
    <source>
        <dbReference type="PROSITE" id="PS51671"/>
    </source>
</evidence>
<protein>
    <recommendedName>
        <fullName evidence="8">HTH-type transcriptional regulatory protein TyrR</fullName>
    </recommendedName>
</protein>
<gene>
    <name evidence="11" type="ordered locus">TEPIRE1_1874</name>
</gene>
<evidence type="ECO:0000256" key="2">
    <source>
        <dbReference type="ARBA" id="ARBA00022797"/>
    </source>
</evidence>
<accession>U4QL37</accession>
<evidence type="ECO:0000256" key="4">
    <source>
        <dbReference type="ARBA" id="ARBA00023015"/>
    </source>
</evidence>
<dbReference type="Gene3D" id="1.10.10.60">
    <property type="entry name" value="Homeodomain-like"/>
    <property type="match status" value="1"/>
</dbReference>
<dbReference type="AlphaFoldDB" id="U4QL37"/>
<dbReference type="GO" id="GO:0005524">
    <property type="term" value="F:ATP binding"/>
    <property type="evidence" value="ECO:0007669"/>
    <property type="project" value="UniProtKB-KW"/>
</dbReference>
<dbReference type="InterPro" id="IPR009057">
    <property type="entry name" value="Homeodomain-like_sf"/>
</dbReference>
<evidence type="ECO:0000259" key="9">
    <source>
        <dbReference type="PROSITE" id="PS50045"/>
    </source>
</evidence>
<name>U4QL37_TEPAE</name>
<dbReference type="PROSITE" id="PS51671">
    <property type="entry name" value="ACT"/>
    <property type="match status" value="1"/>
</dbReference>
<dbReference type="eggNOG" id="COG3829">
    <property type="taxonomic scope" value="Bacteria"/>
</dbReference>
<keyword evidence="2" id="KW-0058">Aromatic hydrocarbons catabolism</keyword>
<evidence type="ECO:0000256" key="5">
    <source>
        <dbReference type="ARBA" id="ARBA00023125"/>
    </source>
</evidence>
<keyword evidence="12" id="KW-1185">Reference proteome</keyword>
<dbReference type="PANTHER" id="PTHR32071:SF57">
    <property type="entry name" value="C4-DICARBOXYLATE TRANSPORT TRANSCRIPTIONAL REGULATORY PROTEIN DCTD"/>
    <property type="match status" value="1"/>
</dbReference>
<evidence type="ECO:0000313" key="11">
    <source>
        <dbReference type="EMBL" id="CDI40836.1"/>
    </source>
</evidence>
<dbReference type="InterPro" id="IPR045865">
    <property type="entry name" value="ACT-like_dom_sf"/>
</dbReference>
<dbReference type="PROSITE" id="PS00675">
    <property type="entry name" value="SIGMA54_INTERACT_1"/>
    <property type="match status" value="1"/>
</dbReference>
<dbReference type="InterPro" id="IPR030828">
    <property type="entry name" value="HTH_TyrR"/>
</dbReference>
<dbReference type="Gene3D" id="3.30.70.260">
    <property type="match status" value="1"/>
</dbReference>
<dbReference type="InterPro" id="IPR025662">
    <property type="entry name" value="Sigma_54_int_dom_ATP-bd_1"/>
</dbReference>
<dbReference type="SUPFAM" id="SSF55021">
    <property type="entry name" value="ACT-like"/>
    <property type="match status" value="1"/>
</dbReference>
<feature type="domain" description="Sigma-54 factor interaction" evidence="9">
    <location>
        <begin position="88"/>
        <end position="318"/>
    </location>
</feature>
<dbReference type="InterPro" id="IPR025944">
    <property type="entry name" value="Sigma_54_int_dom_CS"/>
</dbReference>
<feature type="domain" description="ACT" evidence="10">
    <location>
        <begin position="5"/>
        <end position="74"/>
    </location>
</feature>
<dbReference type="PANTHER" id="PTHR32071">
    <property type="entry name" value="TRANSCRIPTIONAL REGULATORY PROTEIN"/>
    <property type="match status" value="1"/>
</dbReference>
<keyword evidence="3" id="KW-0067">ATP-binding</keyword>
<dbReference type="GO" id="GO:0006355">
    <property type="term" value="P:regulation of DNA-templated transcription"/>
    <property type="evidence" value="ECO:0007669"/>
    <property type="project" value="InterPro"/>
</dbReference>
<dbReference type="STRING" id="1209989.TepRe1_1736"/>
<dbReference type="KEGG" id="tae:TepiRe1_1874"/>
<dbReference type="InterPro" id="IPR002078">
    <property type="entry name" value="Sigma_54_int"/>
</dbReference>
<dbReference type="InterPro" id="IPR027417">
    <property type="entry name" value="P-loop_NTPase"/>
</dbReference>
<dbReference type="InterPro" id="IPR002912">
    <property type="entry name" value="ACT_dom"/>
</dbReference>
<keyword evidence="5" id="KW-0238">DNA-binding</keyword>
<dbReference type="GO" id="GO:0003677">
    <property type="term" value="F:DNA binding"/>
    <property type="evidence" value="ECO:0007669"/>
    <property type="project" value="UniProtKB-KW"/>
</dbReference>
<evidence type="ECO:0000256" key="8">
    <source>
        <dbReference type="ARBA" id="ARBA00029500"/>
    </source>
</evidence>
<keyword evidence="1" id="KW-0547">Nucleotide-binding</keyword>
<keyword evidence="6" id="KW-0010">Activator</keyword>
<dbReference type="CDD" id="cd00009">
    <property type="entry name" value="AAA"/>
    <property type="match status" value="1"/>
</dbReference>
<dbReference type="Pfam" id="PF18024">
    <property type="entry name" value="HTH_50"/>
    <property type="match status" value="1"/>
</dbReference>
<dbReference type="Pfam" id="PF25601">
    <property type="entry name" value="AAA_lid_14"/>
    <property type="match status" value="1"/>
</dbReference>
<dbReference type="Gene3D" id="1.10.8.60">
    <property type="match status" value="1"/>
</dbReference>
<evidence type="ECO:0000256" key="6">
    <source>
        <dbReference type="ARBA" id="ARBA00023159"/>
    </source>
</evidence>
<dbReference type="FunFam" id="3.40.50.300:FF:000006">
    <property type="entry name" value="DNA-binding transcriptional regulator NtrC"/>
    <property type="match status" value="1"/>
</dbReference>
<dbReference type="SMART" id="SM00382">
    <property type="entry name" value="AAA"/>
    <property type="match status" value="1"/>
</dbReference>
<evidence type="ECO:0000313" key="12">
    <source>
        <dbReference type="Proteomes" id="UP000010802"/>
    </source>
</evidence>
<dbReference type="Proteomes" id="UP000010802">
    <property type="component" value="Chromosome"/>
</dbReference>
<dbReference type="Gene3D" id="3.40.50.300">
    <property type="entry name" value="P-loop containing nucleotide triphosphate hydrolases"/>
    <property type="match status" value="1"/>
</dbReference>
<proteinExistence type="predicted"/>
<dbReference type="InterPro" id="IPR003593">
    <property type="entry name" value="AAA+_ATPase"/>
</dbReference>
<keyword evidence="7" id="KW-0804">Transcription</keyword>